<dbReference type="GO" id="GO:0005783">
    <property type="term" value="C:endoplasmic reticulum"/>
    <property type="evidence" value="ECO:0007669"/>
    <property type="project" value="TreeGrafter"/>
</dbReference>
<evidence type="ECO:0000256" key="5">
    <source>
        <dbReference type="SAM" id="Phobius"/>
    </source>
</evidence>
<organism evidence="6 7">
    <name type="scientific">Symbiodinium necroappetens</name>
    <dbReference type="NCBI Taxonomy" id="1628268"/>
    <lineage>
        <taxon>Eukaryota</taxon>
        <taxon>Sar</taxon>
        <taxon>Alveolata</taxon>
        <taxon>Dinophyceae</taxon>
        <taxon>Suessiales</taxon>
        <taxon>Symbiodiniaceae</taxon>
        <taxon>Symbiodinium</taxon>
    </lineage>
</organism>
<feature type="transmembrane region" description="Helical" evidence="5">
    <location>
        <begin position="62"/>
        <end position="90"/>
    </location>
</feature>
<accession>A0A812J0K5</accession>
<evidence type="ECO:0000256" key="4">
    <source>
        <dbReference type="ARBA" id="ARBA00023136"/>
    </source>
</evidence>
<dbReference type="InterPro" id="IPR051085">
    <property type="entry name" value="MB_O-acyltransferase"/>
</dbReference>
<protein>
    <submittedName>
        <fullName evidence="6">GUP1 protein</fullName>
    </submittedName>
</protein>
<dbReference type="Proteomes" id="UP000601435">
    <property type="component" value="Unassembled WGS sequence"/>
</dbReference>
<evidence type="ECO:0000256" key="1">
    <source>
        <dbReference type="ARBA" id="ARBA00004141"/>
    </source>
</evidence>
<evidence type="ECO:0000313" key="6">
    <source>
        <dbReference type="EMBL" id="CAE7189927.1"/>
    </source>
</evidence>
<gene>
    <name evidence="6" type="primary">GUP1</name>
    <name evidence="6" type="ORF">SNEC2469_LOCUS1081</name>
</gene>
<dbReference type="InterPro" id="IPR004299">
    <property type="entry name" value="MBOAT_fam"/>
</dbReference>
<dbReference type="GO" id="GO:0016020">
    <property type="term" value="C:membrane"/>
    <property type="evidence" value="ECO:0007669"/>
    <property type="project" value="UniProtKB-SubCell"/>
</dbReference>
<reference evidence="6" key="1">
    <citation type="submission" date="2021-02" db="EMBL/GenBank/DDBJ databases">
        <authorList>
            <person name="Dougan E. K."/>
            <person name="Rhodes N."/>
            <person name="Thang M."/>
            <person name="Chan C."/>
        </authorList>
    </citation>
    <scope>NUCLEOTIDE SEQUENCE</scope>
</reference>
<dbReference type="Pfam" id="PF03062">
    <property type="entry name" value="MBOAT"/>
    <property type="match status" value="1"/>
</dbReference>
<feature type="transmembrane region" description="Helical" evidence="5">
    <location>
        <begin position="28"/>
        <end position="46"/>
    </location>
</feature>
<dbReference type="GO" id="GO:0006506">
    <property type="term" value="P:GPI anchor biosynthetic process"/>
    <property type="evidence" value="ECO:0007669"/>
    <property type="project" value="TreeGrafter"/>
</dbReference>
<keyword evidence="7" id="KW-1185">Reference proteome</keyword>
<keyword evidence="4 5" id="KW-0472">Membrane</keyword>
<dbReference type="GO" id="GO:0008374">
    <property type="term" value="F:O-acyltransferase activity"/>
    <property type="evidence" value="ECO:0007669"/>
    <property type="project" value="TreeGrafter"/>
</dbReference>
<evidence type="ECO:0000256" key="2">
    <source>
        <dbReference type="ARBA" id="ARBA00022692"/>
    </source>
</evidence>
<feature type="transmembrane region" description="Helical" evidence="5">
    <location>
        <begin position="387"/>
        <end position="407"/>
    </location>
</feature>
<dbReference type="PANTHER" id="PTHR13285:SF18">
    <property type="entry name" value="PROTEIN-CYSTEINE N-PALMITOYLTRANSFERASE RASP"/>
    <property type="match status" value="1"/>
</dbReference>
<name>A0A812J0K5_9DINO</name>
<feature type="transmembrane region" description="Helical" evidence="5">
    <location>
        <begin position="262"/>
        <end position="280"/>
    </location>
</feature>
<keyword evidence="3 5" id="KW-1133">Transmembrane helix</keyword>
<dbReference type="EMBL" id="CAJNJA010005414">
    <property type="protein sequence ID" value="CAE7189927.1"/>
    <property type="molecule type" value="Genomic_DNA"/>
</dbReference>
<feature type="transmembrane region" description="Helical" evidence="5">
    <location>
        <begin position="96"/>
        <end position="117"/>
    </location>
</feature>
<feature type="transmembrane region" description="Helical" evidence="5">
    <location>
        <begin position="427"/>
        <end position="446"/>
    </location>
</feature>
<evidence type="ECO:0000313" key="7">
    <source>
        <dbReference type="Proteomes" id="UP000601435"/>
    </source>
</evidence>
<comment type="subcellular location">
    <subcellularLocation>
        <location evidence="1">Membrane</location>
        <topology evidence="1">Multi-pass membrane protein</topology>
    </subcellularLocation>
</comment>
<dbReference type="OrthoDB" id="420606at2759"/>
<feature type="transmembrane region" description="Helical" evidence="5">
    <location>
        <begin position="223"/>
        <end position="242"/>
    </location>
</feature>
<sequence>MWWTQDGIYPFPLIDNGEIQWRDFRDSLPILLPAAVVTVVMSRLLAERMDTPGHDDTARIRAALLVGGCFLLVLHGTGSAFVLAYAGLFYTLGRLLAGRAICIPMVWLAAALCIAVADQRILPEESMQFGSLLGPSAAFLDAAPFTGVYHWSHSIKLMLLRSVSFVLDWHWALSSGRPGECRYTFLSSLTHLLYAPTFLAGPIITFDDFVDQCHSAKPPGRRLVWYLLQLVIALAMAESAWHLYFPFAMARVELLREMTPRLAAAAVFLTLNMMWLKFLCMWRFGRAWAMADGVSVPENMQRCMCNNFSLTGFWRGWHSSFNRWLVRYLYVPLGGARRKVAASAATFLFVAAWHDLEVKLMAWGLLNVGFLWLEGAAAARPGPWPRAVLGIAGSTYILVLMTVNLIGYSTGLAGLAALLPAAAQWQALWVLGGAYLTLYCGIQVMLELRKLDGTAKEIVGFDYFNRQKTPYEKMLQKKEEEWREHLAELKEYYAKDPEKHDPPHGTALGHFVRVNRNSRLLPNGLPDWKVRELEAVDGWRWE</sequence>
<dbReference type="PANTHER" id="PTHR13285">
    <property type="entry name" value="ACYLTRANSFERASE"/>
    <property type="match status" value="1"/>
</dbReference>
<keyword evidence="2 5" id="KW-0812">Transmembrane</keyword>
<comment type="caution">
    <text evidence="6">The sequence shown here is derived from an EMBL/GenBank/DDBJ whole genome shotgun (WGS) entry which is preliminary data.</text>
</comment>
<dbReference type="AlphaFoldDB" id="A0A812J0K5"/>
<evidence type="ECO:0000256" key="3">
    <source>
        <dbReference type="ARBA" id="ARBA00022989"/>
    </source>
</evidence>
<proteinExistence type="predicted"/>